<dbReference type="PRINTS" id="PR00623">
    <property type="entry name" value="HISTONEH4"/>
</dbReference>
<organism evidence="10 11">
    <name type="scientific">Lachnellula subtilissima</name>
    <dbReference type="NCBI Taxonomy" id="602034"/>
    <lineage>
        <taxon>Eukaryota</taxon>
        <taxon>Fungi</taxon>
        <taxon>Dikarya</taxon>
        <taxon>Ascomycota</taxon>
        <taxon>Pezizomycotina</taxon>
        <taxon>Leotiomycetes</taxon>
        <taxon>Helotiales</taxon>
        <taxon>Lachnaceae</taxon>
        <taxon>Lachnellula</taxon>
    </lineage>
</organism>
<evidence type="ECO:0000256" key="1">
    <source>
        <dbReference type="ARBA" id="ARBA00004123"/>
    </source>
</evidence>
<keyword evidence="7 8" id="KW-0544">Nucleosome core</keyword>
<comment type="caution">
    <text evidence="10">The sequence shown here is derived from an EMBL/GenBank/DDBJ whole genome shotgun (WGS) entry which is preliminary data.</text>
</comment>
<dbReference type="OrthoDB" id="3919494at2759"/>
<dbReference type="Proteomes" id="UP000462212">
    <property type="component" value="Unassembled WGS sequence"/>
</dbReference>
<evidence type="ECO:0000256" key="8">
    <source>
        <dbReference type="RuleBase" id="RU000528"/>
    </source>
</evidence>
<comment type="function">
    <text evidence="8">Core component of nucleosome. Nucleosomes wrap and compact DNA into chromatin, limiting DNA accessibility to the cellular machineries which require DNA as a template. Histones thereby play a central role in transcription regulation, DNA repair, DNA replication and chromosomal stability. DNA accessibility is regulated via a complex set of post-translational modifications of histones, also called histone code, and nucleosome remodeling.</text>
</comment>
<evidence type="ECO:0000256" key="7">
    <source>
        <dbReference type="ARBA" id="ARBA00023269"/>
    </source>
</evidence>
<dbReference type="GO" id="GO:0046982">
    <property type="term" value="F:protein heterodimerization activity"/>
    <property type="evidence" value="ECO:0007669"/>
    <property type="project" value="InterPro"/>
</dbReference>
<evidence type="ECO:0000313" key="10">
    <source>
        <dbReference type="EMBL" id="TVY41089.1"/>
    </source>
</evidence>
<name>A0A8H8RTS8_9HELO</name>
<dbReference type="PANTHER" id="PTHR10484">
    <property type="entry name" value="HISTONE H4"/>
    <property type="match status" value="1"/>
</dbReference>
<accession>A0A8H8RTS8</accession>
<dbReference type="SMART" id="SM00417">
    <property type="entry name" value="H4"/>
    <property type="match status" value="1"/>
</dbReference>
<comment type="subunit">
    <text evidence="8">The nucleosome is a histone octamer containing two molecules each of H2A, H2B, H3 and H4 assembled in one H3-H4 heterotetramer and two H2A-H2B heterodimers. The octamer wraps approximately 147 bp of DNA.</text>
</comment>
<dbReference type="InterPro" id="IPR009072">
    <property type="entry name" value="Histone-fold"/>
</dbReference>
<feature type="compositionally biased region" description="Gly residues" evidence="9">
    <location>
        <begin position="39"/>
        <end position="50"/>
    </location>
</feature>
<evidence type="ECO:0000256" key="9">
    <source>
        <dbReference type="SAM" id="MobiDB-lite"/>
    </source>
</evidence>
<keyword evidence="6 8" id="KW-0539">Nucleus</keyword>
<dbReference type="GO" id="GO:0003677">
    <property type="term" value="F:DNA binding"/>
    <property type="evidence" value="ECO:0007669"/>
    <property type="project" value="UniProtKB-KW"/>
</dbReference>
<dbReference type="AlphaFoldDB" id="A0A8H8RTS8"/>
<dbReference type="Gene3D" id="1.10.20.10">
    <property type="entry name" value="Histone, subunit A"/>
    <property type="match status" value="1"/>
</dbReference>
<dbReference type="GO" id="GO:0030527">
    <property type="term" value="F:structural constituent of chromatin"/>
    <property type="evidence" value="ECO:0007669"/>
    <property type="project" value="InterPro"/>
</dbReference>
<evidence type="ECO:0000256" key="5">
    <source>
        <dbReference type="ARBA" id="ARBA00023125"/>
    </source>
</evidence>
<keyword evidence="5 8" id="KW-0238">DNA-binding</keyword>
<protein>
    <recommendedName>
        <fullName evidence="8">Histone H4</fullName>
    </recommendedName>
</protein>
<proteinExistence type="inferred from homology"/>
<evidence type="ECO:0000313" key="11">
    <source>
        <dbReference type="Proteomes" id="UP000462212"/>
    </source>
</evidence>
<dbReference type="EMBL" id="QGMJ01000151">
    <property type="protein sequence ID" value="TVY41089.1"/>
    <property type="molecule type" value="Genomic_DNA"/>
</dbReference>
<dbReference type="SUPFAM" id="SSF47113">
    <property type="entry name" value="Histone-fold"/>
    <property type="match status" value="1"/>
</dbReference>
<evidence type="ECO:0000256" key="3">
    <source>
        <dbReference type="ARBA" id="ARBA00006564"/>
    </source>
</evidence>
<feature type="compositionally biased region" description="Low complexity" evidence="9">
    <location>
        <begin position="10"/>
        <end position="37"/>
    </location>
</feature>
<feature type="region of interest" description="Disordered" evidence="9">
    <location>
        <begin position="1"/>
        <end position="54"/>
    </location>
</feature>
<dbReference type="GO" id="GO:0000786">
    <property type="term" value="C:nucleosome"/>
    <property type="evidence" value="ECO:0007669"/>
    <property type="project" value="UniProtKB-KW"/>
</dbReference>
<dbReference type="InterPro" id="IPR001951">
    <property type="entry name" value="Histone_H4"/>
</dbReference>
<comment type="similarity">
    <text evidence="3 8">Belongs to the histone H4 family.</text>
</comment>
<keyword evidence="4 8" id="KW-0158">Chromosome</keyword>
<reference evidence="10 11" key="1">
    <citation type="submission" date="2018-05" db="EMBL/GenBank/DDBJ databases">
        <title>Genome sequencing and assembly of the regulated plant pathogen Lachnellula willkommii and related sister species for the development of diagnostic species identification markers.</title>
        <authorList>
            <person name="Giroux E."/>
            <person name="Bilodeau G."/>
        </authorList>
    </citation>
    <scope>NUCLEOTIDE SEQUENCE [LARGE SCALE GENOMIC DNA]</scope>
    <source>
        <strain evidence="10 11">CBS 197.66</strain>
    </source>
</reference>
<dbReference type="CDD" id="cd22912">
    <property type="entry name" value="HFD_H4"/>
    <property type="match status" value="1"/>
</dbReference>
<comment type="subcellular location">
    <subcellularLocation>
        <location evidence="2">Chromosome</location>
    </subcellularLocation>
    <subcellularLocation>
        <location evidence="1">Nucleus</location>
    </subcellularLocation>
</comment>
<sequence length="170" mass="18936">MPLFNSPAMRGPRPAGRPQGSVGGKTVAGSGVASSSGPQGRGKGTRGLGLGKSNLKRHSQERYPVCMRPLKHRDCFIPSKTEPELIIYPRRLARRGGVKRISGMIYQETRDVLRKYLSSILNDCVLICEHSKRKTVTVTDVIWSLKRQGRPIYGFDQNALSKTPQTKKRY</sequence>
<evidence type="ECO:0000256" key="6">
    <source>
        <dbReference type="ARBA" id="ARBA00023242"/>
    </source>
</evidence>
<keyword evidence="11" id="KW-1185">Reference proteome</keyword>
<dbReference type="GO" id="GO:0005634">
    <property type="term" value="C:nucleus"/>
    <property type="evidence" value="ECO:0007669"/>
    <property type="project" value="UniProtKB-SubCell"/>
</dbReference>
<evidence type="ECO:0000256" key="2">
    <source>
        <dbReference type="ARBA" id="ARBA00004286"/>
    </source>
</evidence>
<gene>
    <name evidence="10" type="primary">H4</name>
    <name evidence="10" type="ORF">LSUB1_G001095</name>
</gene>
<evidence type="ECO:0000256" key="4">
    <source>
        <dbReference type="ARBA" id="ARBA00022454"/>
    </source>
</evidence>